<evidence type="ECO:0000313" key="2">
    <source>
        <dbReference type="EMBL" id="KAK1927856.1"/>
    </source>
</evidence>
<feature type="region of interest" description="Disordered" evidence="1">
    <location>
        <begin position="104"/>
        <end position="128"/>
    </location>
</feature>
<protein>
    <submittedName>
        <fullName evidence="2">Uncharacterized protein</fullName>
    </submittedName>
</protein>
<name>A0AAD9FX09_PAPLA</name>
<reference evidence="2" key="1">
    <citation type="submission" date="2023-02" db="EMBL/GenBank/DDBJ databases">
        <title>Identification and recombinant expression of a fungal hydrolase from Papiliotrema laurentii that hydrolyzes apple cutin and clears colloidal polyester polyurethane.</title>
        <authorList>
            <consortium name="DOE Joint Genome Institute"/>
            <person name="Roman V.A."/>
            <person name="Bojanowski C."/>
            <person name="Crable B.R."/>
            <person name="Wagner D.N."/>
            <person name="Hung C.S."/>
            <person name="Nadeau L.J."/>
            <person name="Schratz L."/>
            <person name="Haridas S."/>
            <person name="Pangilinan J."/>
            <person name="Lipzen A."/>
            <person name="Na H."/>
            <person name="Yan M."/>
            <person name="Ng V."/>
            <person name="Grigoriev I.V."/>
            <person name="Spatafora J.W."/>
            <person name="Barlow D."/>
            <person name="Biffinger J."/>
            <person name="Kelley-Loughnane N."/>
            <person name="Varaljay V.A."/>
            <person name="Crookes-Goodson W.J."/>
        </authorList>
    </citation>
    <scope>NUCLEOTIDE SEQUENCE</scope>
    <source>
        <strain evidence="2">5307AH</strain>
    </source>
</reference>
<sequence>MAAPPRMLLLDAGPGGGEAFVTLPTTYDKAIAAAIDKFNIPRDTHIVRLTCNAAEMPYIGGYAGTSEIFITDNDSYHYACAGKHVARLNLRVFDRNPAAITSLPAGGNPKAGIQGGKPGASAADTSGPSAKTVQVTIDCKKSDGKQAVIMGSFSGDATKGPPAGEYLGTLSIAPNSLNQKFVGQQLGPNEVFTKFVVHDKHTARLLFRPRSVRPQVDILYPEEKSLEVSLSVADWQVVAAYPMTSLIPDNGRQKLRWFIRVRPGGIVEDLLTGTEASGLFVELLPAVKARPEVPPGPEDPLVPAWPDVRPQNAWCLPQSIFVPHIDRVLTMLGLPVESRTAMITSWLPGISRHKNIAYRLLTPEQLAPTTTLHIIPAPQVLLRVFILFKGIQDGEMKDWQDRGVVHAEMGLDWRNA</sequence>
<gene>
    <name evidence="2" type="ORF">DB88DRAFT_479560</name>
</gene>
<evidence type="ECO:0000313" key="3">
    <source>
        <dbReference type="Proteomes" id="UP001182556"/>
    </source>
</evidence>
<comment type="caution">
    <text evidence="2">The sequence shown here is derived from an EMBL/GenBank/DDBJ whole genome shotgun (WGS) entry which is preliminary data.</text>
</comment>
<dbReference type="EMBL" id="JAODAN010000001">
    <property type="protein sequence ID" value="KAK1927856.1"/>
    <property type="molecule type" value="Genomic_DNA"/>
</dbReference>
<proteinExistence type="predicted"/>
<dbReference type="Proteomes" id="UP001182556">
    <property type="component" value="Unassembled WGS sequence"/>
</dbReference>
<evidence type="ECO:0000256" key="1">
    <source>
        <dbReference type="SAM" id="MobiDB-lite"/>
    </source>
</evidence>
<accession>A0AAD9FX09</accession>
<keyword evidence="3" id="KW-1185">Reference proteome</keyword>
<organism evidence="2 3">
    <name type="scientific">Papiliotrema laurentii</name>
    <name type="common">Cryptococcus laurentii</name>
    <dbReference type="NCBI Taxonomy" id="5418"/>
    <lineage>
        <taxon>Eukaryota</taxon>
        <taxon>Fungi</taxon>
        <taxon>Dikarya</taxon>
        <taxon>Basidiomycota</taxon>
        <taxon>Agaricomycotina</taxon>
        <taxon>Tremellomycetes</taxon>
        <taxon>Tremellales</taxon>
        <taxon>Rhynchogastremaceae</taxon>
        <taxon>Papiliotrema</taxon>
    </lineage>
</organism>
<dbReference type="AlphaFoldDB" id="A0AAD9FX09"/>